<feature type="non-terminal residue" evidence="2">
    <location>
        <position position="1"/>
    </location>
</feature>
<sequence>RRLSYLFESLALQGDAAVPLIREFLNKMEDVDFAVQREGESDEERKRRYSRFRATLNFSQPPTLRIGLIDMLAEIGGDHAEATIAELLSSTGRGFEIAYAAKIIQGWLGKDAYRTEALAAAHELLLDPVEAVGGNHFDRMSKNYLFMVLDMYDDQTFIQSAQGMFINDDGRIDRTILDYYEDVGKVRALDAMVQAFRSGRVHEDDMDNLAEAASRYAGINPQADQLFRDIMTGDQYNMETKMDAIRSFTQSDGDASTPGVPKNVLQARLNLVNTLHYDESDLMGKGMALLALQLESQISGERTDERKMRDAASRLFRDMQKRESEQRRSGQRTP</sequence>
<feature type="compositionally biased region" description="Basic and acidic residues" evidence="1">
    <location>
        <begin position="301"/>
        <end position="328"/>
    </location>
</feature>
<feature type="non-terminal residue" evidence="2">
    <location>
        <position position="334"/>
    </location>
</feature>
<accession>A0A382QCU0</accession>
<protein>
    <recommendedName>
        <fullName evidence="3">ERAP1-like C-terminal domain-containing protein</fullName>
    </recommendedName>
</protein>
<evidence type="ECO:0008006" key="3">
    <source>
        <dbReference type="Google" id="ProtNLM"/>
    </source>
</evidence>
<name>A0A382QCU0_9ZZZZ</name>
<evidence type="ECO:0000313" key="2">
    <source>
        <dbReference type="EMBL" id="SVC82800.1"/>
    </source>
</evidence>
<dbReference type="AlphaFoldDB" id="A0A382QCU0"/>
<feature type="region of interest" description="Disordered" evidence="1">
    <location>
        <begin position="299"/>
        <end position="334"/>
    </location>
</feature>
<evidence type="ECO:0000256" key="1">
    <source>
        <dbReference type="SAM" id="MobiDB-lite"/>
    </source>
</evidence>
<dbReference type="EMBL" id="UINC01113293">
    <property type="protein sequence ID" value="SVC82800.1"/>
    <property type="molecule type" value="Genomic_DNA"/>
</dbReference>
<organism evidence="2">
    <name type="scientific">marine metagenome</name>
    <dbReference type="NCBI Taxonomy" id="408172"/>
    <lineage>
        <taxon>unclassified sequences</taxon>
        <taxon>metagenomes</taxon>
        <taxon>ecological metagenomes</taxon>
    </lineage>
</organism>
<reference evidence="2" key="1">
    <citation type="submission" date="2018-05" db="EMBL/GenBank/DDBJ databases">
        <authorList>
            <person name="Lanie J.A."/>
            <person name="Ng W.-L."/>
            <person name="Kazmierczak K.M."/>
            <person name="Andrzejewski T.M."/>
            <person name="Davidsen T.M."/>
            <person name="Wayne K.J."/>
            <person name="Tettelin H."/>
            <person name="Glass J.I."/>
            <person name="Rusch D."/>
            <person name="Podicherti R."/>
            <person name="Tsui H.-C.T."/>
            <person name="Winkler M.E."/>
        </authorList>
    </citation>
    <scope>NUCLEOTIDE SEQUENCE</scope>
</reference>
<proteinExistence type="predicted"/>
<gene>
    <name evidence="2" type="ORF">METZ01_LOCUS335654</name>
</gene>